<evidence type="ECO:0000259" key="2">
    <source>
        <dbReference type="SMART" id="SM01373"/>
    </source>
</evidence>
<dbReference type="OMA" id="KVTIHQR"/>
<dbReference type="Gene3D" id="1.10.10.1200">
    <property type="entry name" value="MAGE homology domain, winged helix WH1 motif"/>
    <property type="match status" value="1"/>
</dbReference>
<feature type="region of interest" description="Disordered" evidence="1">
    <location>
        <begin position="168"/>
        <end position="232"/>
    </location>
</feature>
<dbReference type="Pfam" id="PF17316">
    <property type="entry name" value="Perilipin_2"/>
    <property type="match status" value="1"/>
</dbReference>
<gene>
    <name evidence="3" type="ORF">BDV34DRAFT_214114</name>
</gene>
<protein>
    <submittedName>
        <fullName evidence="3">MAGE-domain-containing protein</fullName>
    </submittedName>
</protein>
<organism evidence="3 4">
    <name type="scientific">Aspergillus parasiticus</name>
    <dbReference type="NCBI Taxonomy" id="5067"/>
    <lineage>
        <taxon>Eukaryota</taxon>
        <taxon>Fungi</taxon>
        <taxon>Dikarya</taxon>
        <taxon>Ascomycota</taxon>
        <taxon>Pezizomycotina</taxon>
        <taxon>Eurotiomycetes</taxon>
        <taxon>Eurotiomycetidae</taxon>
        <taxon>Eurotiales</taxon>
        <taxon>Aspergillaceae</taxon>
        <taxon>Aspergillus</taxon>
        <taxon>Aspergillus subgen. Circumdati</taxon>
    </lineage>
</organism>
<dbReference type="EMBL" id="ML734983">
    <property type="protein sequence ID" value="KAB8204161.1"/>
    <property type="molecule type" value="Genomic_DNA"/>
</dbReference>
<feature type="region of interest" description="Disordered" evidence="1">
    <location>
        <begin position="457"/>
        <end position="514"/>
    </location>
</feature>
<accession>A0A5N6DG40</accession>
<evidence type="ECO:0000313" key="4">
    <source>
        <dbReference type="Proteomes" id="UP000326532"/>
    </source>
</evidence>
<dbReference type="InterPro" id="IPR002190">
    <property type="entry name" value="MHD_dom"/>
</dbReference>
<dbReference type="InterPro" id="IPR037445">
    <property type="entry name" value="MAGE"/>
</dbReference>
<proteinExistence type="predicted"/>
<keyword evidence="4" id="KW-1185">Reference proteome</keyword>
<feature type="compositionally biased region" description="Acidic residues" evidence="1">
    <location>
        <begin position="465"/>
        <end position="478"/>
    </location>
</feature>
<dbReference type="GO" id="GO:0005634">
    <property type="term" value="C:nucleus"/>
    <property type="evidence" value="ECO:0007669"/>
    <property type="project" value="TreeGrafter"/>
</dbReference>
<dbReference type="Gene3D" id="1.10.10.1210">
    <property type="entry name" value="MAGE homology domain, winged helix WH2 motif"/>
    <property type="match status" value="1"/>
</dbReference>
<dbReference type="Proteomes" id="UP000326532">
    <property type="component" value="Unassembled WGS sequence"/>
</dbReference>
<name>A0A5N6DG40_ASPPA</name>
<dbReference type="AlphaFoldDB" id="A0A5N6DG40"/>
<dbReference type="PANTHER" id="PTHR11736">
    <property type="entry name" value="MELANOMA-ASSOCIATED ANTIGEN MAGE ANTIGEN"/>
    <property type="match status" value="1"/>
</dbReference>
<evidence type="ECO:0000256" key="1">
    <source>
        <dbReference type="SAM" id="MobiDB-lite"/>
    </source>
</evidence>
<dbReference type="VEuPathDB" id="FungiDB:BDV34DRAFT_214114"/>
<evidence type="ECO:0000313" key="3">
    <source>
        <dbReference type="EMBL" id="KAB8204161.1"/>
    </source>
</evidence>
<dbReference type="PANTHER" id="PTHR11736:SF14">
    <property type="entry name" value="NSE3 HOMOLOG, SMC5-SMC6 COMPLEX COMPONENT"/>
    <property type="match status" value="1"/>
</dbReference>
<dbReference type="GO" id="GO:0006281">
    <property type="term" value="P:DNA repair"/>
    <property type="evidence" value="ECO:0007669"/>
    <property type="project" value="TreeGrafter"/>
</dbReference>
<dbReference type="InterPro" id="IPR041898">
    <property type="entry name" value="MAGE_WH1"/>
</dbReference>
<reference evidence="3 4" key="1">
    <citation type="submission" date="2019-04" db="EMBL/GenBank/DDBJ databases">
        <title>Fungal friends and foes A comparative genomics study of 23 Aspergillus species from section Flavi.</title>
        <authorList>
            <consortium name="DOE Joint Genome Institute"/>
            <person name="Kjaerbolling I."/>
            <person name="Vesth T.C."/>
            <person name="Frisvad J.C."/>
            <person name="Nybo J.L."/>
            <person name="Theobald S."/>
            <person name="Kildgaard S."/>
            <person name="Petersen T.I."/>
            <person name="Kuo A."/>
            <person name="Sato A."/>
            <person name="Lyhne E.K."/>
            <person name="Kogle M.E."/>
            <person name="Wiebenga A."/>
            <person name="Kun R.S."/>
            <person name="Lubbers R.J."/>
            <person name="Makela M.R."/>
            <person name="Barry K."/>
            <person name="Chovatia M."/>
            <person name="Clum A."/>
            <person name="Daum C."/>
            <person name="Haridas S."/>
            <person name="He G."/>
            <person name="LaButti K."/>
            <person name="Lipzen A."/>
            <person name="Mondo S."/>
            <person name="Pangilinan J."/>
            <person name="Riley R."/>
            <person name="Salamov A."/>
            <person name="Simmons B.A."/>
            <person name="Magnuson J.K."/>
            <person name="Henrissat B."/>
            <person name="Mortensen U.H."/>
            <person name="Larsen T.O."/>
            <person name="De vries R.P."/>
            <person name="Grigoriev I.V."/>
            <person name="Machida M."/>
            <person name="Baker S.E."/>
            <person name="Andersen M.R."/>
        </authorList>
    </citation>
    <scope>NUCLEOTIDE SEQUENCE [LARGE SCALE GENOMIC DNA]</scope>
    <source>
        <strain evidence="3 4">CBS 117618</strain>
    </source>
</reference>
<feature type="compositionally biased region" description="Acidic residues" evidence="1">
    <location>
        <begin position="493"/>
        <end position="514"/>
    </location>
</feature>
<dbReference type="Pfam" id="PF01454">
    <property type="entry name" value="MAGE"/>
    <property type="match status" value="1"/>
</dbReference>
<dbReference type="SMART" id="SM01373">
    <property type="entry name" value="MAGE"/>
    <property type="match status" value="1"/>
</dbReference>
<dbReference type="InterPro" id="IPR041899">
    <property type="entry name" value="MAGE_WH2"/>
</dbReference>
<sequence>MGENAVNGEKVHSHFLDHLTSYPLVSDSISVFKSNKYGAKSIEYADQSYDRIAKPFLPYFSKPYGYIAPYLARADSLGDQGLSQIDSRFPLIKEDTEKLRNTIYDNATYPVRVVGDVKSHVFDTYGSEYKKCGGDGVVASGKALITTSLVLSQESLGFLSSLLQAKKEQVKDVDPPPSNSNSEADSSGSEEDQGQGPAPQRRRTSNQNQHQTQASASDTDDDATHHPSSTDVMVKKMVRLALASEYARQPIRRTEISTKVLGEQGVRQFKVVFESAQKVLREKFGMQMVELPGRERVTIHDRRAAQKVEKPSSTSKSWIVGSTLPAAYRSPEILPPTKVPWEGTYTGLYSFIIAVIMLNGGSLPEQKLERYLARTNADTYTPIDRTDRLLQRLCKEGYLVRTREMDGGEELIEYMVGPRGKMEVGTAGVAGLVREVYGIGNTEEQSEDFEGRLARSLGIKAPEPREEDEEQNGDVEEEGTQRRQSQRQRRAEEEEEEDEEDEEDESEGEEEDSD</sequence>
<feature type="domain" description="MAGE" evidence="2">
    <location>
        <begin position="237"/>
        <end position="429"/>
    </location>
</feature>